<gene>
    <name evidence="7" type="ORF">ACFQVD_44250</name>
</gene>
<dbReference type="Proteomes" id="UP001596514">
    <property type="component" value="Unassembled WGS sequence"/>
</dbReference>
<dbReference type="PANTHER" id="PTHR43289:SF34">
    <property type="entry name" value="SERINE_THREONINE-PROTEIN KINASE YBDM-RELATED"/>
    <property type="match status" value="1"/>
</dbReference>
<comment type="caution">
    <text evidence="7">The sequence shown here is derived from an EMBL/GenBank/DDBJ whole genome shotgun (WGS) entry which is preliminary data.</text>
</comment>
<evidence type="ECO:0000256" key="1">
    <source>
        <dbReference type="ARBA" id="ARBA00022679"/>
    </source>
</evidence>
<feature type="domain" description="Protein kinase" evidence="6">
    <location>
        <begin position="18"/>
        <end position="263"/>
    </location>
</feature>
<organism evidence="7 8">
    <name type="scientific">Streptosporangium amethystogenes subsp. fukuiense</name>
    <dbReference type="NCBI Taxonomy" id="698418"/>
    <lineage>
        <taxon>Bacteria</taxon>
        <taxon>Bacillati</taxon>
        <taxon>Actinomycetota</taxon>
        <taxon>Actinomycetes</taxon>
        <taxon>Streptosporangiales</taxon>
        <taxon>Streptosporangiaceae</taxon>
        <taxon>Streptosporangium</taxon>
    </lineage>
</organism>
<dbReference type="InterPro" id="IPR011009">
    <property type="entry name" value="Kinase-like_dom_sf"/>
</dbReference>
<dbReference type="Gene3D" id="3.30.200.20">
    <property type="entry name" value="Phosphorylase Kinase, domain 1"/>
    <property type="match status" value="1"/>
</dbReference>
<dbReference type="Pfam" id="PF00069">
    <property type="entry name" value="Pkinase"/>
    <property type="match status" value="1"/>
</dbReference>
<evidence type="ECO:0000256" key="4">
    <source>
        <dbReference type="ARBA" id="ARBA00022840"/>
    </source>
</evidence>
<dbReference type="InterPro" id="IPR000719">
    <property type="entry name" value="Prot_kinase_dom"/>
</dbReference>
<dbReference type="PANTHER" id="PTHR43289">
    <property type="entry name" value="MITOGEN-ACTIVATED PROTEIN KINASE KINASE KINASE 20-RELATED"/>
    <property type="match status" value="1"/>
</dbReference>
<evidence type="ECO:0000313" key="7">
    <source>
        <dbReference type="EMBL" id="MFC7607124.1"/>
    </source>
</evidence>
<dbReference type="Pfam" id="PF20703">
    <property type="entry name" value="nSTAND1"/>
    <property type="match status" value="1"/>
</dbReference>
<keyword evidence="1" id="KW-0808">Transferase</keyword>
<name>A0ABW2TFF8_9ACTN</name>
<keyword evidence="3 7" id="KW-0418">Kinase</keyword>
<dbReference type="PROSITE" id="PS50011">
    <property type="entry name" value="PROTEIN_KINASE_DOM"/>
    <property type="match status" value="1"/>
</dbReference>
<dbReference type="GO" id="GO:0004674">
    <property type="term" value="F:protein serine/threonine kinase activity"/>
    <property type="evidence" value="ECO:0007669"/>
    <property type="project" value="UniProtKB-KW"/>
</dbReference>
<dbReference type="CDD" id="cd14014">
    <property type="entry name" value="STKc_PknB_like"/>
    <property type="match status" value="1"/>
</dbReference>
<evidence type="ECO:0000259" key="6">
    <source>
        <dbReference type="PROSITE" id="PS50011"/>
    </source>
</evidence>
<accession>A0ABW2TFF8</accession>
<keyword evidence="4" id="KW-0067">ATP-binding</keyword>
<evidence type="ECO:0000256" key="2">
    <source>
        <dbReference type="ARBA" id="ARBA00022741"/>
    </source>
</evidence>
<evidence type="ECO:0000256" key="3">
    <source>
        <dbReference type="ARBA" id="ARBA00022777"/>
    </source>
</evidence>
<keyword evidence="2" id="KW-0547">Nucleotide-binding</keyword>
<proteinExistence type="predicted"/>
<keyword evidence="5" id="KW-1133">Transmembrane helix</keyword>
<keyword evidence="5" id="KW-0812">Transmembrane</keyword>
<protein>
    <submittedName>
        <fullName evidence="7">Serine/threonine protein kinase</fullName>
    </submittedName>
</protein>
<keyword evidence="8" id="KW-1185">Reference proteome</keyword>
<dbReference type="EMBL" id="JBHTEE010000001">
    <property type="protein sequence ID" value="MFC7607124.1"/>
    <property type="molecule type" value="Genomic_DNA"/>
</dbReference>
<feature type="transmembrane region" description="Helical" evidence="5">
    <location>
        <begin position="404"/>
        <end position="424"/>
    </location>
</feature>
<evidence type="ECO:0000313" key="8">
    <source>
        <dbReference type="Proteomes" id="UP001596514"/>
    </source>
</evidence>
<keyword evidence="7" id="KW-0723">Serine/threonine-protein kinase</keyword>
<dbReference type="SUPFAM" id="SSF56112">
    <property type="entry name" value="Protein kinase-like (PK-like)"/>
    <property type="match status" value="1"/>
</dbReference>
<dbReference type="RefSeq" id="WP_343979223.1">
    <property type="nucleotide sequence ID" value="NZ_BAAAGK010000177.1"/>
</dbReference>
<evidence type="ECO:0000256" key="5">
    <source>
        <dbReference type="SAM" id="Phobius"/>
    </source>
</evidence>
<dbReference type="InterPro" id="IPR049052">
    <property type="entry name" value="nSTAND1"/>
</dbReference>
<dbReference type="Gene3D" id="1.10.510.10">
    <property type="entry name" value="Transferase(Phosphotransferase) domain 1"/>
    <property type="match status" value="1"/>
</dbReference>
<reference evidence="8" key="1">
    <citation type="journal article" date="2019" name="Int. J. Syst. Evol. Microbiol.">
        <title>The Global Catalogue of Microorganisms (GCM) 10K type strain sequencing project: providing services to taxonomists for standard genome sequencing and annotation.</title>
        <authorList>
            <consortium name="The Broad Institute Genomics Platform"/>
            <consortium name="The Broad Institute Genome Sequencing Center for Infectious Disease"/>
            <person name="Wu L."/>
            <person name="Ma J."/>
        </authorList>
    </citation>
    <scope>NUCLEOTIDE SEQUENCE [LARGE SCALE GENOMIC DNA]</scope>
    <source>
        <strain evidence="8">JCM 10083</strain>
    </source>
</reference>
<sequence>MRVARELIVGDPQRLGGYRLAGRLGAGGQGVVYEAYDAVGRRVAVKVLHGDAGSDPELRERFGREAAAARRVASFCTAGVLDADLDGPRPYIVSEYVEGPSLRGAGQIFGGDDLHALATAIAVALTALHDAGVVHRGLTPDKVFLGRDGPGVLGFGLSPGLGTALTATGLRPRAPSYTAPEVFTGGEAGTAADVFAWGGIVLYAASGEDPFAAGSLGAVMHRILSLDPDLSPLPRPLRPLAAAALAKDPRARPTARDLLIALIAAGQAAGQAVPRTDAPGSETVPLLRAGAEVAARVRTACDDPGLGALAESAFAALDPADRERVPAVFLRLVVIDADGQAVAREAGIPAGSEDVLHGFAGLVEHRGDRAYLVHQALPYAWPRLKEWIDANRARLVARERSARLLPPLLAVSAVFALVAAAIAAGRIV</sequence>
<keyword evidence="5" id="KW-0472">Membrane</keyword>